<dbReference type="OrthoDB" id="5078454at2759"/>
<dbReference type="RefSeq" id="XP_018242630.1">
    <property type="nucleotide sequence ID" value="XM_018385327.1"/>
</dbReference>
<sequence>MKSTPSINKVYPLRNSSLLPVKKDSSRTTGLRDDIIVTKLQELIRGNRLHCTLCFIQRSKDDGPGSKDADTHMIENCYYQDHKSEAHVWLKVLEDYKAQSHGPGARCNNCRFPKLLCWQTLHREMLDAKYGNEDEAREQTGESYPVVSCEWVKPVKDFVAACMVADGKTDRTGVTLLGATALRYMGWKNWDDLEKIGPQCILLWLQEMDEIQGLRCPRLLKLYWLLASVRHDDMDRDLDLGMELDGDYETESEGDYGTESEDDCEMESEGD</sequence>
<dbReference type="AlphaFoldDB" id="A0A0J9UZP9"/>
<dbReference type="Proteomes" id="UP000009097">
    <property type="component" value="Unassembled WGS sequence"/>
</dbReference>
<organism evidence="3 5">
    <name type="scientific">Fusarium oxysporum f. sp. lycopersici (strain 4287 / CBS 123668 / FGSC 9935 / NRRL 34936)</name>
    <name type="common">Fusarium vascular wilt of tomato</name>
    <dbReference type="NCBI Taxonomy" id="426428"/>
    <lineage>
        <taxon>Eukaryota</taxon>
        <taxon>Fungi</taxon>
        <taxon>Dikarya</taxon>
        <taxon>Ascomycota</taxon>
        <taxon>Pezizomycotina</taxon>
        <taxon>Sordariomycetes</taxon>
        <taxon>Hypocreomycetidae</taxon>
        <taxon>Hypocreales</taxon>
        <taxon>Nectriaceae</taxon>
        <taxon>Fusarium</taxon>
        <taxon>Fusarium oxysporum species complex</taxon>
    </lineage>
</organism>
<dbReference type="VEuPathDB" id="FungiDB:FOXG_06641"/>
<dbReference type="EMBL" id="DS231702">
    <property type="protein sequence ID" value="KNB04585.1"/>
    <property type="molecule type" value="Genomic_DNA"/>
</dbReference>
<protein>
    <submittedName>
        <fullName evidence="3">Uncharacterized protein</fullName>
    </submittedName>
</protein>
<dbReference type="EMBL" id="DS231704">
    <property type="protein sequence ID" value="KNB06518.1"/>
    <property type="molecule type" value="Genomic_DNA"/>
</dbReference>
<dbReference type="KEGG" id="fox:FOXG_07209"/>
<dbReference type="KEGG" id="fox:FOXG_06641"/>
<proteinExistence type="predicted"/>
<dbReference type="GeneID" id="28948474"/>
<dbReference type="RefSeq" id="XP_018242597.1">
    <property type="nucleotide sequence ID" value="XM_018385307.1"/>
</dbReference>
<gene>
    <name evidence="2" type="ORF">FOXG_06617</name>
    <name evidence="3" type="ORF">FOXG_06641</name>
    <name evidence="4" type="ORF">FOXG_07209</name>
</gene>
<evidence type="ECO:0000313" key="4">
    <source>
        <dbReference type="EMBL" id="KNB06518.1"/>
    </source>
</evidence>
<accession>A0A0J9UZP9</accession>
<evidence type="ECO:0000313" key="3">
    <source>
        <dbReference type="EMBL" id="KNB04585.1"/>
    </source>
</evidence>
<reference evidence="3" key="2">
    <citation type="journal article" date="2010" name="Nature">
        <title>Comparative genomics reveals mobile pathogenicity chromosomes in Fusarium.</title>
        <authorList>
            <person name="Ma L.J."/>
            <person name="van der Does H.C."/>
            <person name="Borkovich K.A."/>
            <person name="Coleman J.J."/>
            <person name="Daboussi M.J."/>
            <person name="Di Pietro A."/>
            <person name="Dufresne M."/>
            <person name="Freitag M."/>
            <person name="Grabherr M."/>
            <person name="Henrissat B."/>
            <person name="Houterman P.M."/>
            <person name="Kang S."/>
            <person name="Shim W.B."/>
            <person name="Woloshuk C."/>
            <person name="Xie X."/>
            <person name="Xu J.R."/>
            <person name="Antoniw J."/>
            <person name="Baker S.E."/>
            <person name="Bluhm B.H."/>
            <person name="Breakspear A."/>
            <person name="Brown D.W."/>
            <person name="Butchko R.A."/>
            <person name="Chapman S."/>
            <person name="Coulson R."/>
            <person name="Coutinho P.M."/>
            <person name="Danchin E.G."/>
            <person name="Diener A."/>
            <person name="Gale L.R."/>
            <person name="Gardiner D.M."/>
            <person name="Goff S."/>
            <person name="Hammond-Kosack K.E."/>
            <person name="Hilburn K."/>
            <person name="Hua-Van A."/>
            <person name="Jonkers W."/>
            <person name="Kazan K."/>
            <person name="Kodira C.D."/>
            <person name="Koehrsen M."/>
            <person name="Kumar L."/>
            <person name="Lee Y.H."/>
            <person name="Li L."/>
            <person name="Manners J.M."/>
            <person name="Miranda-Saavedra D."/>
            <person name="Mukherjee M."/>
            <person name="Park G."/>
            <person name="Park J."/>
            <person name="Park S.Y."/>
            <person name="Proctor R.H."/>
            <person name="Regev A."/>
            <person name="Ruiz-Roldan M.C."/>
            <person name="Sain D."/>
            <person name="Sakthikumar S."/>
            <person name="Sykes S."/>
            <person name="Schwartz D.C."/>
            <person name="Turgeon B.G."/>
            <person name="Wapinski I."/>
            <person name="Yoder O."/>
            <person name="Young S."/>
            <person name="Zeng Q."/>
            <person name="Zhou S."/>
            <person name="Galagan J."/>
            <person name="Cuomo C.A."/>
            <person name="Kistler H.C."/>
            <person name="Rep M."/>
        </authorList>
    </citation>
    <scope>NUCLEOTIDE SEQUENCE [LARGE SCALE GENOMIC DNA]</scope>
    <source>
        <strain evidence="3">4287</strain>
    </source>
</reference>
<dbReference type="GeneID" id="28948941"/>
<evidence type="ECO:0000256" key="1">
    <source>
        <dbReference type="SAM" id="MobiDB-lite"/>
    </source>
</evidence>
<feature type="region of interest" description="Disordered" evidence="1">
    <location>
        <begin position="246"/>
        <end position="271"/>
    </location>
</feature>
<reference evidence="3" key="1">
    <citation type="submission" date="2007-04" db="EMBL/GenBank/DDBJ databases">
        <authorList>
            <consortium name="The Broad Institute Genome Sequencing Platform"/>
            <person name="Birren B."/>
            <person name="Lander E."/>
            <person name="Galagan J."/>
            <person name="Nusbaum C."/>
            <person name="Devon K."/>
            <person name="Ma L.-J."/>
            <person name="Jaffe D."/>
            <person name="Butler J."/>
            <person name="Alvarez P."/>
            <person name="Gnerre S."/>
            <person name="Grabherr M."/>
            <person name="Kleber M."/>
            <person name="Mauceli E."/>
            <person name="Brockman W."/>
            <person name="MacCallum I.A."/>
            <person name="Young S."/>
            <person name="LaButti K."/>
            <person name="DeCaprio D."/>
            <person name="Crawford M."/>
            <person name="Koehrsen M."/>
            <person name="Engels R."/>
            <person name="Montgomery P."/>
            <person name="Pearson M."/>
            <person name="Howarth C."/>
            <person name="Larson L."/>
            <person name="White J."/>
            <person name="O'Leary S."/>
            <person name="Kodira C."/>
            <person name="Zeng Q."/>
            <person name="Yandava C."/>
            <person name="Alvarado L."/>
            <person name="Kistler C."/>
            <person name="Shim W.-B."/>
            <person name="Kang S."/>
            <person name="Woloshuk C."/>
        </authorList>
    </citation>
    <scope>NUCLEOTIDE SEQUENCE</scope>
    <source>
        <strain evidence="3">4287</strain>
    </source>
</reference>
<evidence type="ECO:0000313" key="5">
    <source>
        <dbReference type="Proteomes" id="UP000009097"/>
    </source>
</evidence>
<dbReference type="EMBL" id="DS231702">
    <property type="protein sequence ID" value="KNB04552.1"/>
    <property type="molecule type" value="Genomic_DNA"/>
</dbReference>
<evidence type="ECO:0000313" key="2">
    <source>
        <dbReference type="EMBL" id="KNB04552.1"/>
    </source>
</evidence>
<name>A0A0J9UZP9_FUSO4</name>
<dbReference type="VEuPathDB" id="FungiDB:FOXG_06617"/>
<dbReference type="KEGG" id="fox:FOXG_06617"/>
<dbReference type="RefSeq" id="XP_018244563.1">
    <property type="nucleotide sequence ID" value="XM_018385833.1"/>
</dbReference>
<dbReference type="VEuPathDB" id="FungiDB:FOXG_07209"/>
<dbReference type="GeneID" id="28948490"/>